<name>A0A9W6P840_9ACTN</name>
<accession>A0A9W6P840</accession>
<evidence type="ECO:0000313" key="2">
    <source>
        <dbReference type="EMBL" id="GLU48915.1"/>
    </source>
</evidence>
<dbReference type="InterPro" id="IPR013113">
    <property type="entry name" value="SIP_FAD-bd"/>
</dbReference>
<dbReference type="CDD" id="cd06193">
    <property type="entry name" value="siderophore_interacting"/>
    <property type="match status" value="1"/>
</dbReference>
<dbReference type="AlphaFoldDB" id="A0A9W6P840"/>
<dbReference type="GO" id="GO:0016491">
    <property type="term" value="F:oxidoreductase activity"/>
    <property type="evidence" value="ECO:0007669"/>
    <property type="project" value="InterPro"/>
</dbReference>
<dbReference type="PROSITE" id="PS51384">
    <property type="entry name" value="FAD_FR"/>
    <property type="match status" value="1"/>
</dbReference>
<dbReference type="InterPro" id="IPR017938">
    <property type="entry name" value="Riboflavin_synthase-like_b-brl"/>
</dbReference>
<dbReference type="Gene3D" id="3.40.50.80">
    <property type="entry name" value="Nucleotide-binding domain of ferredoxin-NADP reductase (FNR) module"/>
    <property type="match status" value="1"/>
</dbReference>
<sequence>MTATRSAGRVEFYPLKPRALEVAAVRRITPRMIQVVLVGDDLAGFRTDNHADHVKLFFPEEGTGRHVMPVMVEDERWNIRAEGIVFRDYTVRRYDARAGELVVDFVAHEHGPAGRWAAQARPGQVLGVLGPRGTRFPPTGFDYHLVAADETALPAALRLIEGLAPDAVVHAFLEVVDAAEEQEVAAPRGARITWVHRGDAEPGTTDVLERALRAWRPPEGSGFAWAAGEADSLKPIRGLLKEYGFVRGESAETDGYWRRGAVNLDHHA</sequence>
<dbReference type="InterPro" id="IPR007037">
    <property type="entry name" value="SIP_rossman_dom"/>
</dbReference>
<dbReference type="Proteomes" id="UP001165092">
    <property type="component" value="Unassembled WGS sequence"/>
</dbReference>
<feature type="domain" description="FAD-binding FR-type" evidence="1">
    <location>
        <begin position="15"/>
        <end position="138"/>
    </location>
</feature>
<evidence type="ECO:0000313" key="3">
    <source>
        <dbReference type="Proteomes" id="UP001165092"/>
    </source>
</evidence>
<dbReference type="SUPFAM" id="SSF63380">
    <property type="entry name" value="Riboflavin synthase domain-like"/>
    <property type="match status" value="1"/>
</dbReference>
<dbReference type="PANTHER" id="PTHR30157:SF0">
    <property type="entry name" value="NADPH-DEPENDENT FERRIC-CHELATE REDUCTASE"/>
    <property type="match status" value="1"/>
</dbReference>
<gene>
    <name evidence="2" type="primary">mxcB</name>
    <name evidence="2" type="ORF">Nans01_32660</name>
</gene>
<dbReference type="Pfam" id="PF04954">
    <property type="entry name" value="SIP"/>
    <property type="match status" value="1"/>
</dbReference>
<organism evidence="2 3">
    <name type="scientific">Nocardiopsis ansamitocini</name>
    <dbReference type="NCBI Taxonomy" id="1670832"/>
    <lineage>
        <taxon>Bacteria</taxon>
        <taxon>Bacillati</taxon>
        <taxon>Actinomycetota</taxon>
        <taxon>Actinomycetes</taxon>
        <taxon>Streptosporangiales</taxon>
        <taxon>Nocardiopsidaceae</taxon>
        <taxon>Nocardiopsis</taxon>
    </lineage>
</organism>
<comment type="caution">
    <text evidence="2">The sequence shown here is derived from an EMBL/GenBank/DDBJ whole genome shotgun (WGS) entry which is preliminary data.</text>
</comment>
<dbReference type="PANTHER" id="PTHR30157">
    <property type="entry name" value="FERRIC REDUCTASE, NADPH-DEPENDENT"/>
    <property type="match status" value="1"/>
</dbReference>
<keyword evidence="3" id="KW-1185">Reference proteome</keyword>
<reference evidence="2" key="1">
    <citation type="submission" date="2023-02" db="EMBL/GenBank/DDBJ databases">
        <title>Nocardiopsis ansamitocini NBRC 112285.</title>
        <authorList>
            <person name="Ichikawa N."/>
            <person name="Sato H."/>
            <person name="Tonouchi N."/>
        </authorList>
    </citation>
    <scope>NUCLEOTIDE SEQUENCE</scope>
    <source>
        <strain evidence="2">NBRC 112285</strain>
    </source>
</reference>
<dbReference type="InterPro" id="IPR017927">
    <property type="entry name" value="FAD-bd_FR_type"/>
</dbReference>
<protein>
    <submittedName>
        <fullName evidence="2">Siderophore-interacting protein</fullName>
    </submittedName>
</protein>
<dbReference type="RefSeq" id="WP_285760377.1">
    <property type="nucleotide sequence ID" value="NZ_BSQG01000005.1"/>
</dbReference>
<dbReference type="Pfam" id="PF08021">
    <property type="entry name" value="FAD_binding_9"/>
    <property type="match status" value="1"/>
</dbReference>
<dbReference type="InterPro" id="IPR039374">
    <property type="entry name" value="SIP_fam"/>
</dbReference>
<dbReference type="Gene3D" id="2.40.30.10">
    <property type="entry name" value="Translation factors"/>
    <property type="match status" value="1"/>
</dbReference>
<dbReference type="EMBL" id="BSQG01000005">
    <property type="protein sequence ID" value="GLU48915.1"/>
    <property type="molecule type" value="Genomic_DNA"/>
</dbReference>
<proteinExistence type="predicted"/>
<evidence type="ECO:0000259" key="1">
    <source>
        <dbReference type="PROSITE" id="PS51384"/>
    </source>
</evidence>
<dbReference type="InterPro" id="IPR039261">
    <property type="entry name" value="FNR_nucleotide-bd"/>
</dbReference>